<feature type="region of interest" description="Disordered" evidence="2">
    <location>
        <begin position="360"/>
        <end position="422"/>
    </location>
</feature>
<dbReference type="RefSeq" id="XP_003678601.1">
    <property type="nucleotide sequence ID" value="XM_003678553.1"/>
</dbReference>
<evidence type="ECO:0000313" key="5">
    <source>
        <dbReference type="Proteomes" id="UP000005627"/>
    </source>
</evidence>
<dbReference type="HOGENOM" id="CLU_009647_3_0_1"/>
<evidence type="ECO:0000256" key="1">
    <source>
        <dbReference type="ARBA" id="ARBA00007473"/>
    </source>
</evidence>
<dbReference type="Pfam" id="PF05178">
    <property type="entry name" value="Kri1"/>
    <property type="match status" value="1"/>
</dbReference>
<comment type="similarity">
    <text evidence="1">Belongs to the KRI1 family.</text>
</comment>
<dbReference type="GO" id="GO:0005730">
    <property type="term" value="C:nucleolus"/>
    <property type="evidence" value="ECO:0007669"/>
    <property type="project" value="EnsemblFungi"/>
</dbReference>
<feature type="domain" description="Kri1-like C-terminal" evidence="3">
    <location>
        <begin position="426"/>
        <end position="525"/>
    </location>
</feature>
<feature type="compositionally biased region" description="Basic and acidic residues" evidence="2">
    <location>
        <begin position="143"/>
        <end position="155"/>
    </location>
</feature>
<dbReference type="Proteomes" id="UP000005627">
    <property type="component" value="Chromosome 1"/>
</dbReference>
<accession>G8ZL96</accession>
<dbReference type="AlphaFoldDB" id="G8ZL96"/>
<protein>
    <recommendedName>
        <fullName evidence="3">Kri1-like C-terminal domain-containing protein</fullName>
    </recommendedName>
</protein>
<evidence type="ECO:0000256" key="2">
    <source>
        <dbReference type="SAM" id="MobiDB-lite"/>
    </source>
</evidence>
<feature type="region of interest" description="Disordered" evidence="2">
    <location>
        <begin position="266"/>
        <end position="300"/>
    </location>
</feature>
<evidence type="ECO:0000259" key="3">
    <source>
        <dbReference type="Pfam" id="PF12936"/>
    </source>
</evidence>
<feature type="compositionally biased region" description="Polar residues" evidence="2">
    <location>
        <begin position="25"/>
        <end position="35"/>
    </location>
</feature>
<feature type="region of interest" description="Disordered" evidence="2">
    <location>
        <begin position="1"/>
        <end position="57"/>
    </location>
</feature>
<evidence type="ECO:0000313" key="4">
    <source>
        <dbReference type="EMBL" id="CCE89390.1"/>
    </source>
</evidence>
<proteinExistence type="inferred from homology"/>
<dbReference type="InParanoid" id="G8ZL96"/>
<feature type="compositionally biased region" description="Acidic residues" evidence="2">
    <location>
        <begin position="41"/>
        <end position="57"/>
    </location>
</feature>
<dbReference type="Pfam" id="PF12936">
    <property type="entry name" value="Kri1_C"/>
    <property type="match status" value="1"/>
</dbReference>
<feature type="compositionally biased region" description="Basic and acidic residues" evidence="2">
    <location>
        <begin position="269"/>
        <end position="298"/>
    </location>
</feature>
<dbReference type="PANTHER" id="PTHR14490:SF5">
    <property type="entry name" value="PROTEIN KRI1 HOMOLOG"/>
    <property type="match status" value="1"/>
</dbReference>
<dbReference type="PANTHER" id="PTHR14490">
    <property type="entry name" value="ZINC FINGER, ZZ TYPE"/>
    <property type="match status" value="1"/>
</dbReference>
<keyword evidence="5" id="KW-1185">Reference proteome</keyword>
<gene>
    <name evidence="4" type="primary">TDEL0A00580</name>
    <name evidence="4" type="ORF">TDEL_0A00580</name>
</gene>
<feature type="region of interest" description="Disordered" evidence="2">
    <location>
        <begin position="128"/>
        <end position="197"/>
    </location>
</feature>
<dbReference type="InterPro" id="IPR024626">
    <property type="entry name" value="Kri1-like_C"/>
</dbReference>
<dbReference type="EMBL" id="HE616742">
    <property type="protein sequence ID" value="CCE89390.1"/>
    <property type="molecule type" value="Genomic_DNA"/>
</dbReference>
<reference evidence="4 5" key="1">
    <citation type="journal article" date="2011" name="Proc. Natl. Acad. Sci. U.S.A.">
        <title>Evolutionary erosion of yeast sex chromosomes by mating-type switching accidents.</title>
        <authorList>
            <person name="Gordon J.L."/>
            <person name="Armisen D."/>
            <person name="Proux-Wera E."/>
            <person name="Oheigeartaigh S.S."/>
            <person name="Byrne K.P."/>
            <person name="Wolfe K.H."/>
        </authorList>
    </citation>
    <scope>NUCLEOTIDE SEQUENCE [LARGE SCALE GENOMIC DNA]</scope>
    <source>
        <strain evidence="5">ATCC 10662 / CBS 1146 / NBRC 0425 / NCYC 2629 / NRRL Y-866</strain>
    </source>
</reference>
<dbReference type="GeneID" id="11503330"/>
<dbReference type="eggNOG" id="KOG2409">
    <property type="taxonomic scope" value="Eukaryota"/>
</dbReference>
<dbReference type="KEGG" id="tdl:TDEL_0A00580"/>
<dbReference type="GO" id="GO:0000447">
    <property type="term" value="P:endonucleolytic cleavage in ITS1 to separate SSU-rRNA from 5.8S rRNA and LSU-rRNA from tricistronic rRNA transcript (SSU-rRNA, 5.8S rRNA, LSU-rRNA)"/>
    <property type="evidence" value="ECO:0007669"/>
    <property type="project" value="EnsemblFungi"/>
</dbReference>
<dbReference type="GO" id="GO:0030686">
    <property type="term" value="C:90S preribosome"/>
    <property type="evidence" value="ECO:0007669"/>
    <property type="project" value="EnsemblFungi"/>
</dbReference>
<feature type="compositionally biased region" description="Basic and acidic residues" evidence="2">
    <location>
        <begin position="10"/>
        <end position="24"/>
    </location>
</feature>
<sequence>MPRKKSNAKKARESGKKLELEKSAIKNNPEVTSPSFVKENSDDDESSSSEEEDDYGELITEEVEDGINRVLSAIKNNEKDKLLDPKVRFFEDPEKAAEKLVKGEKHKPVYLKDYHRMNILAGNTFADDEEATVDGEQSYASQQREERSQLIDEIKNAFSGDENDEEEDENDGDFLKKKEPSNKTATPRLRLPNPNQDEEKFLAEFVNNQAWIPRKGDKVIPLDNDPNMEEDDEEFEDAVEKFENAYNFRYEDPNAATIVSYARTQATLRRSETSSRRRKRDEEKQVKEVEKTEKEKSIQKKKKEKIHKLTDVLEQLKKEYGSDINQDMVKKITDTLLNSDFKENEWDTVVSELFNEEFYGQKGKPTWDEDDEVMADFYKEKQEAEGEEESHEEESDEQESSKKSRKEKLKDKKLQKKGKRELEEIVEDAVEQNKISIIEEVEKDNEERKSRARTKDEQQLKFRYREVSPESYGLSTREIFAADDTQLNQFIGLKKFAPYRAKEQRMKDKRKVTKSRRLRDWRKEVFHTEKGLEADSDFVEVPVEAETKKKASHKKKKHKSTA</sequence>
<dbReference type="FunCoup" id="G8ZL96">
    <property type="interactions" value="703"/>
</dbReference>
<name>G8ZL96_TORDE</name>
<dbReference type="OrthoDB" id="10252032at2759"/>
<feature type="compositionally biased region" description="Acidic residues" evidence="2">
    <location>
        <begin position="385"/>
        <end position="398"/>
    </location>
</feature>
<organism evidence="4 5">
    <name type="scientific">Torulaspora delbrueckii</name>
    <name type="common">Yeast</name>
    <name type="synonym">Candida colliculosa</name>
    <dbReference type="NCBI Taxonomy" id="4950"/>
    <lineage>
        <taxon>Eukaryota</taxon>
        <taxon>Fungi</taxon>
        <taxon>Dikarya</taxon>
        <taxon>Ascomycota</taxon>
        <taxon>Saccharomycotina</taxon>
        <taxon>Saccharomycetes</taxon>
        <taxon>Saccharomycetales</taxon>
        <taxon>Saccharomycetaceae</taxon>
        <taxon>Torulaspora</taxon>
    </lineage>
</organism>
<dbReference type="InterPro" id="IPR018034">
    <property type="entry name" value="Kri1"/>
</dbReference>
<feature type="compositionally biased region" description="Basic residues" evidence="2">
    <location>
        <begin position="403"/>
        <end position="419"/>
    </location>
</feature>
<feature type="compositionally biased region" description="Acidic residues" evidence="2">
    <location>
        <begin position="161"/>
        <end position="172"/>
    </location>
</feature>
<dbReference type="STRING" id="1076872.G8ZL96"/>